<dbReference type="PROSITE" id="PS00166">
    <property type="entry name" value="ENOYL_COA_HYDRATASE"/>
    <property type="match status" value="1"/>
</dbReference>
<gene>
    <name evidence="3" type="ORF">J2793_004933</name>
</gene>
<proteinExistence type="inferred from homology"/>
<evidence type="ECO:0000256" key="1">
    <source>
        <dbReference type="ARBA" id="ARBA00005254"/>
    </source>
</evidence>
<protein>
    <submittedName>
        <fullName evidence="3">Enoyl-CoA hydratase/carnithine racemase</fullName>
    </submittedName>
</protein>
<dbReference type="InterPro" id="IPR029045">
    <property type="entry name" value="ClpP/crotonase-like_dom_sf"/>
</dbReference>
<dbReference type="GO" id="GO:0003824">
    <property type="term" value="F:catalytic activity"/>
    <property type="evidence" value="ECO:0007669"/>
    <property type="project" value="InterPro"/>
</dbReference>
<reference evidence="3" key="1">
    <citation type="submission" date="2023-07" db="EMBL/GenBank/DDBJ databases">
        <title>Sorghum-associated microbial communities from plants grown in Nebraska, USA.</title>
        <authorList>
            <person name="Schachtman D."/>
        </authorList>
    </citation>
    <scope>NUCLEOTIDE SEQUENCE</scope>
    <source>
        <strain evidence="3">DS1061</strain>
    </source>
</reference>
<organism evidence="3 4">
    <name type="scientific">Paraburkholderia caledonica</name>
    <dbReference type="NCBI Taxonomy" id="134536"/>
    <lineage>
        <taxon>Bacteria</taxon>
        <taxon>Pseudomonadati</taxon>
        <taxon>Pseudomonadota</taxon>
        <taxon>Betaproteobacteria</taxon>
        <taxon>Burkholderiales</taxon>
        <taxon>Burkholderiaceae</taxon>
        <taxon>Paraburkholderia</taxon>
    </lineage>
</organism>
<dbReference type="InterPro" id="IPR018376">
    <property type="entry name" value="Enoyl-CoA_hyd/isom_CS"/>
</dbReference>
<dbReference type="SUPFAM" id="SSF52096">
    <property type="entry name" value="ClpP/crotonase"/>
    <property type="match status" value="1"/>
</dbReference>
<comment type="caution">
    <text evidence="3">The sequence shown here is derived from an EMBL/GenBank/DDBJ whole genome shotgun (WGS) entry which is preliminary data.</text>
</comment>
<dbReference type="CDD" id="cd06558">
    <property type="entry name" value="crotonase-like"/>
    <property type="match status" value="1"/>
</dbReference>
<dbReference type="Proteomes" id="UP001229486">
    <property type="component" value="Unassembled WGS sequence"/>
</dbReference>
<dbReference type="Gene3D" id="3.90.226.10">
    <property type="entry name" value="2-enoyl-CoA Hydratase, Chain A, domain 1"/>
    <property type="match status" value="1"/>
</dbReference>
<evidence type="ECO:0000313" key="3">
    <source>
        <dbReference type="EMBL" id="MDP9649466.1"/>
    </source>
</evidence>
<dbReference type="InterPro" id="IPR001753">
    <property type="entry name" value="Enoyl-CoA_hydra/iso"/>
</dbReference>
<dbReference type="RefSeq" id="WP_392394819.1">
    <property type="nucleotide sequence ID" value="NZ_JAURTK010000006.1"/>
</dbReference>
<evidence type="ECO:0000313" key="4">
    <source>
        <dbReference type="Proteomes" id="UP001229486"/>
    </source>
</evidence>
<name>A0AB73IIE8_9BURK</name>
<dbReference type="PANTHER" id="PTHR11941:SF54">
    <property type="entry name" value="ENOYL-COA HYDRATASE, MITOCHONDRIAL"/>
    <property type="match status" value="1"/>
</dbReference>
<dbReference type="GO" id="GO:0006635">
    <property type="term" value="P:fatty acid beta-oxidation"/>
    <property type="evidence" value="ECO:0007669"/>
    <property type="project" value="TreeGrafter"/>
</dbReference>
<dbReference type="EMBL" id="JAURTK010000006">
    <property type="protein sequence ID" value="MDP9649466.1"/>
    <property type="molecule type" value="Genomic_DNA"/>
</dbReference>
<evidence type="ECO:0000256" key="2">
    <source>
        <dbReference type="RuleBase" id="RU003707"/>
    </source>
</evidence>
<comment type="similarity">
    <text evidence="1 2">Belongs to the enoyl-CoA hydratase/isomerase family.</text>
</comment>
<dbReference type="Pfam" id="PF00378">
    <property type="entry name" value="ECH_1"/>
    <property type="match status" value="1"/>
</dbReference>
<dbReference type="PANTHER" id="PTHR11941">
    <property type="entry name" value="ENOYL-COA HYDRATASE-RELATED"/>
    <property type="match status" value="1"/>
</dbReference>
<sequence>MSELVSLSVDPSGTAEILIDRPERHNAMTLDMYESLLALVAQCEADISVRCILLRGAGGKSFISGTDIGYFTGFRDGRDGVAYEAFVERVIGTVERIAKPTIAVIDGWAVGGGLALATACDFRVCSDASRFGAPIAKTLSNTLSSRNIARLQAALGTPRVKKMLLLADYLTADEALACGYVYQVCAPGLLQEASHTLAERLMALSPVTQKAVKESLRRIVVEQRLDDDDLIEEVYGSASFKEAVLAFTSGSSKA</sequence>
<dbReference type="NCBIfam" id="NF004796">
    <property type="entry name" value="PRK06144.1"/>
    <property type="match status" value="1"/>
</dbReference>
<accession>A0AB73IIE8</accession>
<dbReference type="AlphaFoldDB" id="A0AB73IIE8"/>